<dbReference type="REBASE" id="249908">
    <property type="entry name" value="S.Asp30AORF12530P"/>
</dbReference>
<organism evidence="5 6">
    <name type="scientific">Agromyces badenianii</name>
    <dbReference type="NCBI Taxonomy" id="2080742"/>
    <lineage>
        <taxon>Bacteria</taxon>
        <taxon>Bacillati</taxon>
        <taxon>Actinomycetota</taxon>
        <taxon>Actinomycetes</taxon>
        <taxon>Micrococcales</taxon>
        <taxon>Microbacteriaceae</taxon>
        <taxon>Agromyces</taxon>
    </lineage>
</organism>
<keyword evidence="6" id="KW-1185">Reference proteome</keyword>
<dbReference type="RefSeq" id="WP_108596168.1">
    <property type="nucleotide sequence ID" value="NZ_CP028913.1"/>
</dbReference>
<comment type="similarity">
    <text evidence="1">Belongs to the type-I restriction system S methylase family.</text>
</comment>
<feature type="domain" description="Type I restriction modification DNA specificity" evidence="4">
    <location>
        <begin position="3"/>
        <end position="158"/>
    </location>
</feature>
<keyword evidence="2" id="KW-0680">Restriction system</keyword>
<evidence type="ECO:0000256" key="2">
    <source>
        <dbReference type="ARBA" id="ARBA00022747"/>
    </source>
</evidence>
<keyword evidence="3" id="KW-0238">DNA-binding</keyword>
<gene>
    <name evidence="5" type="ORF">DCE93_12525</name>
</gene>
<dbReference type="GO" id="GO:0009307">
    <property type="term" value="P:DNA restriction-modification system"/>
    <property type="evidence" value="ECO:0007669"/>
    <property type="project" value="UniProtKB-KW"/>
</dbReference>
<dbReference type="CDD" id="cd17293">
    <property type="entry name" value="RMtype1_S_Ppo21ORF8840P_TRD1-CR1_like"/>
    <property type="match status" value="1"/>
</dbReference>
<dbReference type="Proteomes" id="UP000244729">
    <property type="component" value="Chromosome"/>
</dbReference>
<dbReference type="SUPFAM" id="SSF116734">
    <property type="entry name" value="DNA methylase specificity domain"/>
    <property type="match status" value="2"/>
</dbReference>
<proteinExistence type="inferred from homology"/>
<dbReference type="Gene3D" id="3.90.220.20">
    <property type="entry name" value="DNA methylase specificity domains"/>
    <property type="match status" value="2"/>
</dbReference>
<evidence type="ECO:0000256" key="1">
    <source>
        <dbReference type="ARBA" id="ARBA00010923"/>
    </source>
</evidence>
<dbReference type="InterPro" id="IPR044946">
    <property type="entry name" value="Restrct_endonuc_typeI_TRD_sf"/>
</dbReference>
<dbReference type="PANTHER" id="PTHR30408">
    <property type="entry name" value="TYPE-1 RESTRICTION ENZYME ECOKI SPECIFICITY PROTEIN"/>
    <property type="match status" value="1"/>
</dbReference>
<evidence type="ECO:0000256" key="3">
    <source>
        <dbReference type="ARBA" id="ARBA00023125"/>
    </source>
</evidence>
<evidence type="ECO:0000313" key="5">
    <source>
        <dbReference type="EMBL" id="AWB96371.1"/>
    </source>
</evidence>
<dbReference type="OrthoDB" id="3197085at2"/>
<dbReference type="GO" id="GO:0003677">
    <property type="term" value="F:DNA binding"/>
    <property type="evidence" value="ECO:0007669"/>
    <property type="project" value="UniProtKB-KW"/>
</dbReference>
<accession>A0A2S0WYJ3</accession>
<sequence length="379" mass="40860">MRTVELGDVATIDREGVDPGSVAPDTVYIGLEHIERGGRIIGHDTVGGARPTSTKFRFTSEHVLFGKLRPNLGKVSRPTFAGVCSTDILPIRPGRDLDRGYLARYLAQPSMVDFAASRTSGANLPRLSPTELVKFPVPLPPLHEQRRIAAILDQADAIRAKHRQVLSHLDYLTQAIFRDMFGDPVLNNRGLPQKTIGALTQVMTGNSPLRADSSNFGHDIEWIKSDNLGGDLPTRASEGLSLVGRKRGRVAPAGSILVTCIAGSPGSIGKASLTDRDVAFNQQINAILPTPRVNTAFLLGQLKTAPELIRAKSTGGMKGLVSKSAFKSVTVLAPPIELQRRYADRVGAVIRQRAAVQRALAADEALFASLESRVFRGEV</sequence>
<dbReference type="KEGG" id="agm:DCE93_12525"/>
<reference evidence="5 6" key="1">
    <citation type="submission" date="2018-04" db="EMBL/GenBank/DDBJ databases">
        <authorList>
            <person name="Li J."/>
        </authorList>
    </citation>
    <scope>NUCLEOTIDE SEQUENCE [LARGE SCALE GENOMIC DNA]</scope>
    <source>
        <strain evidence="6">30A</strain>
    </source>
</reference>
<dbReference type="InterPro" id="IPR000055">
    <property type="entry name" value="Restrct_endonuc_typeI_TRD"/>
</dbReference>
<feature type="domain" description="Type I restriction modification DNA specificity" evidence="4">
    <location>
        <begin position="195"/>
        <end position="351"/>
    </location>
</feature>
<name>A0A2S0WYJ3_9MICO</name>
<dbReference type="InterPro" id="IPR052021">
    <property type="entry name" value="Type-I_RS_S_subunit"/>
</dbReference>
<dbReference type="PANTHER" id="PTHR30408:SF12">
    <property type="entry name" value="TYPE I RESTRICTION ENZYME MJAVIII SPECIFICITY SUBUNIT"/>
    <property type="match status" value="1"/>
</dbReference>
<protein>
    <recommendedName>
        <fullName evidence="4">Type I restriction modification DNA specificity domain-containing protein</fullName>
    </recommendedName>
</protein>
<evidence type="ECO:0000259" key="4">
    <source>
        <dbReference type="Pfam" id="PF01420"/>
    </source>
</evidence>
<dbReference type="EMBL" id="CP028913">
    <property type="protein sequence ID" value="AWB96371.1"/>
    <property type="molecule type" value="Genomic_DNA"/>
</dbReference>
<dbReference type="AlphaFoldDB" id="A0A2S0WYJ3"/>
<evidence type="ECO:0000313" key="6">
    <source>
        <dbReference type="Proteomes" id="UP000244729"/>
    </source>
</evidence>
<dbReference type="Pfam" id="PF01420">
    <property type="entry name" value="Methylase_S"/>
    <property type="match status" value="2"/>
</dbReference>